<gene>
    <name evidence="2" type="ORF">LMG24238_07751</name>
</gene>
<evidence type="ECO:0000313" key="2">
    <source>
        <dbReference type="EMBL" id="CAB3745624.1"/>
    </source>
</evidence>
<keyword evidence="1" id="KW-1133">Transmembrane helix</keyword>
<dbReference type="Proteomes" id="UP000494255">
    <property type="component" value="Unassembled WGS sequence"/>
</dbReference>
<keyword evidence="1" id="KW-0812">Transmembrane</keyword>
<sequence>MRPVRLVPGVLSYSNAAVVCGSRRIVWVAMGASFAVFVDVFVDVFVAVLVEVLVEVFVVVSVGVASAAGQATTSVSRCCHQPSSASRSACMPYAC</sequence>
<dbReference type="EMBL" id="CADIKC010000034">
    <property type="protein sequence ID" value="CAB3745624.1"/>
    <property type="molecule type" value="Genomic_DNA"/>
</dbReference>
<accession>A0A6J5CWU4</accession>
<name>A0A6J5CWU4_9BURK</name>
<keyword evidence="1" id="KW-0472">Membrane</keyword>
<reference evidence="2 3" key="1">
    <citation type="submission" date="2020-04" db="EMBL/GenBank/DDBJ databases">
        <authorList>
            <person name="De Canck E."/>
        </authorList>
    </citation>
    <scope>NUCLEOTIDE SEQUENCE [LARGE SCALE GENOMIC DNA]</scope>
    <source>
        <strain evidence="2 3">LMG 24238</strain>
    </source>
</reference>
<proteinExistence type="predicted"/>
<keyword evidence="3" id="KW-1185">Reference proteome</keyword>
<protein>
    <submittedName>
        <fullName evidence="2">Uncharacterized protein</fullName>
    </submittedName>
</protein>
<dbReference type="AlphaFoldDB" id="A0A6J5CWU4"/>
<organism evidence="2 3">
    <name type="scientific">Paraburkholderia sediminicola</name>
    <dbReference type="NCBI Taxonomy" id="458836"/>
    <lineage>
        <taxon>Bacteria</taxon>
        <taxon>Pseudomonadati</taxon>
        <taxon>Pseudomonadota</taxon>
        <taxon>Betaproteobacteria</taxon>
        <taxon>Burkholderiales</taxon>
        <taxon>Burkholderiaceae</taxon>
        <taxon>Paraburkholderia</taxon>
    </lineage>
</organism>
<feature type="transmembrane region" description="Helical" evidence="1">
    <location>
        <begin position="26"/>
        <end position="50"/>
    </location>
</feature>
<evidence type="ECO:0000256" key="1">
    <source>
        <dbReference type="SAM" id="Phobius"/>
    </source>
</evidence>
<evidence type="ECO:0000313" key="3">
    <source>
        <dbReference type="Proteomes" id="UP000494255"/>
    </source>
</evidence>